<dbReference type="SUPFAM" id="SSF103473">
    <property type="entry name" value="MFS general substrate transporter"/>
    <property type="match status" value="1"/>
</dbReference>
<dbReference type="PANTHER" id="PTHR48021">
    <property type="match status" value="1"/>
</dbReference>
<dbReference type="InterPro" id="IPR003663">
    <property type="entry name" value="Sugar/inositol_transpt"/>
</dbReference>
<dbReference type="InterPro" id="IPR020846">
    <property type="entry name" value="MFS_dom"/>
</dbReference>
<feature type="transmembrane region" description="Helical" evidence="9">
    <location>
        <begin position="283"/>
        <end position="305"/>
    </location>
</feature>
<evidence type="ECO:0000256" key="4">
    <source>
        <dbReference type="ARBA" id="ARBA00022597"/>
    </source>
</evidence>
<organism evidence="11 12">
    <name type="scientific">Chironomus riparius</name>
    <dbReference type="NCBI Taxonomy" id="315576"/>
    <lineage>
        <taxon>Eukaryota</taxon>
        <taxon>Metazoa</taxon>
        <taxon>Ecdysozoa</taxon>
        <taxon>Arthropoda</taxon>
        <taxon>Hexapoda</taxon>
        <taxon>Insecta</taxon>
        <taxon>Pterygota</taxon>
        <taxon>Neoptera</taxon>
        <taxon>Endopterygota</taxon>
        <taxon>Diptera</taxon>
        <taxon>Nematocera</taxon>
        <taxon>Chironomoidea</taxon>
        <taxon>Chironomidae</taxon>
        <taxon>Chironominae</taxon>
        <taxon>Chironomus</taxon>
    </lineage>
</organism>
<keyword evidence="7 9" id="KW-0472">Membrane</keyword>
<reference evidence="11" key="1">
    <citation type="submission" date="2022-01" db="EMBL/GenBank/DDBJ databases">
        <authorList>
            <person name="King R."/>
        </authorList>
    </citation>
    <scope>NUCLEOTIDE SEQUENCE</scope>
</reference>
<feature type="transmembrane region" description="Helical" evidence="9">
    <location>
        <begin position="247"/>
        <end position="271"/>
    </location>
</feature>
<dbReference type="Pfam" id="PF00083">
    <property type="entry name" value="Sugar_tr"/>
    <property type="match status" value="1"/>
</dbReference>
<dbReference type="GO" id="GO:0022857">
    <property type="term" value="F:transmembrane transporter activity"/>
    <property type="evidence" value="ECO:0007669"/>
    <property type="project" value="InterPro"/>
</dbReference>
<evidence type="ECO:0000256" key="6">
    <source>
        <dbReference type="ARBA" id="ARBA00022989"/>
    </source>
</evidence>
<dbReference type="PROSITE" id="PS50850">
    <property type="entry name" value="MFS"/>
    <property type="match status" value="1"/>
</dbReference>
<dbReference type="GO" id="GO:0005886">
    <property type="term" value="C:plasma membrane"/>
    <property type="evidence" value="ECO:0007669"/>
    <property type="project" value="UniProtKB-SubCell"/>
</dbReference>
<proteinExistence type="predicted"/>
<evidence type="ECO:0000313" key="12">
    <source>
        <dbReference type="Proteomes" id="UP001153620"/>
    </source>
</evidence>
<dbReference type="AlphaFoldDB" id="A0A9N9S284"/>
<gene>
    <name evidence="11" type="ORF">CHIRRI_LOCUS10119</name>
</gene>
<protein>
    <recommendedName>
        <fullName evidence="10">Major facilitator superfamily (MFS) profile domain-containing protein</fullName>
    </recommendedName>
</protein>
<name>A0A9N9S284_9DIPT</name>
<dbReference type="Proteomes" id="UP001153620">
    <property type="component" value="Chromosome 3"/>
</dbReference>
<dbReference type="InterPro" id="IPR050549">
    <property type="entry name" value="MFS_Trehalose_Transporter"/>
</dbReference>
<dbReference type="OrthoDB" id="6339427at2759"/>
<feature type="transmembrane region" description="Helical" evidence="9">
    <location>
        <begin position="105"/>
        <end position="126"/>
    </location>
</feature>
<feature type="transmembrane region" description="Helical" evidence="9">
    <location>
        <begin position="345"/>
        <end position="369"/>
    </location>
</feature>
<evidence type="ECO:0000256" key="1">
    <source>
        <dbReference type="ARBA" id="ARBA00004651"/>
    </source>
</evidence>
<sequence length="451" mass="50127">MYDFKVFPQAVIAVIASFGSFIFGIALGWSAPAGPKLMSNENSFEMQKTELALAASMVPFGGFFAAFITGFIRNRFGTVKSIIIFSVPNLIGYLLLVFAQKPWMLILGRFCIGLACGGYSFNNLTYIGEIASKQIRGILLTFYEINIKTGVLFVFVLGSVTNLLITNIICSVIVVIYAIAFSFFPETPMYLMTKGKVDDAKKSLKVLRGSDYKYDNEMREIQDEIDEIEAAKLPFWLEIKNKATRKAFCLVAMMFVFFHMSGTDAVIFYMTTILIESGIKFDPFVATSVLGLIQLLAIIASAFFIDRYGRRFLMISSNIVMVLGQLGIGLYFYSKNILGFDGYEYLTLVFLCVFLVGFSFGVASVTFVLVGELFSLNAKKVVSPVAQGISFLFSFIVATFFPSVADAIGIHTTFFIFAGFCFLSAICITLFLPETKGKSLYEIQKLLINEK</sequence>
<dbReference type="PRINTS" id="PR00171">
    <property type="entry name" value="SUGRTRNSPORT"/>
</dbReference>
<accession>A0A9N9S284</accession>
<keyword evidence="5 9" id="KW-0812">Transmembrane</keyword>
<evidence type="ECO:0000256" key="8">
    <source>
        <dbReference type="ARBA" id="ARBA00023180"/>
    </source>
</evidence>
<evidence type="ECO:0000256" key="7">
    <source>
        <dbReference type="ARBA" id="ARBA00023136"/>
    </source>
</evidence>
<evidence type="ECO:0000256" key="3">
    <source>
        <dbReference type="ARBA" id="ARBA00022475"/>
    </source>
</evidence>
<feature type="transmembrane region" description="Helical" evidence="9">
    <location>
        <begin position="138"/>
        <end position="158"/>
    </location>
</feature>
<dbReference type="PROSITE" id="PS00216">
    <property type="entry name" value="SUGAR_TRANSPORT_1"/>
    <property type="match status" value="1"/>
</dbReference>
<feature type="transmembrane region" description="Helical" evidence="9">
    <location>
        <begin position="381"/>
        <end position="401"/>
    </location>
</feature>
<keyword evidence="6 9" id="KW-1133">Transmembrane helix</keyword>
<dbReference type="FunFam" id="1.20.1250.20:FF:000218">
    <property type="entry name" value="facilitated trehalose transporter Tret1"/>
    <property type="match status" value="1"/>
</dbReference>
<evidence type="ECO:0000259" key="10">
    <source>
        <dbReference type="PROSITE" id="PS50850"/>
    </source>
</evidence>
<feature type="transmembrane region" description="Helical" evidence="9">
    <location>
        <begin position="79"/>
        <end position="99"/>
    </location>
</feature>
<feature type="transmembrane region" description="Helical" evidence="9">
    <location>
        <begin position="312"/>
        <end position="333"/>
    </location>
</feature>
<keyword evidence="4" id="KW-0762">Sugar transport</keyword>
<dbReference type="PANTHER" id="PTHR48021:SF1">
    <property type="entry name" value="GH07001P-RELATED"/>
    <property type="match status" value="1"/>
</dbReference>
<comment type="subcellular location">
    <subcellularLocation>
        <location evidence="1">Cell membrane</location>
        <topology evidence="1">Multi-pass membrane protein</topology>
    </subcellularLocation>
</comment>
<keyword evidence="2" id="KW-0813">Transport</keyword>
<evidence type="ECO:0000256" key="9">
    <source>
        <dbReference type="SAM" id="Phobius"/>
    </source>
</evidence>
<dbReference type="InterPro" id="IPR036259">
    <property type="entry name" value="MFS_trans_sf"/>
</dbReference>
<evidence type="ECO:0000256" key="5">
    <source>
        <dbReference type="ARBA" id="ARBA00022692"/>
    </source>
</evidence>
<dbReference type="Gene3D" id="1.20.1250.20">
    <property type="entry name" value="MFS general substrate transporter like domains"/>
    <property type="match status" value="1"/>
</dbReference>
<feature type="domain" description="Major facilitator superfamily (MFS) profile" evidence="10">
    <location>
        <begin position="12"/>
        <end position="436"/>
    </location>
</feature>
<keyword evidence="8" id="KW-0325">Glycoprotein</keyword>
<dbReference type="InterPro" id="IPR005828">
    <property type="entry name" value="MFS_sugar_transport-like"/>
</dbReference>
<keyword evidence="12" id="KW-1185">Reference proteome</keyword>
<reference evidence="11" key="2">
    <citation type="submission" date="2022-10" db="EMBL/GenBank/DDBJ databases">
        <authorList>
            <consortium name="ENA_rothamsted_submissions"/>
            <consortium name="culmorum"/>
            <person name="King R."/>
        </authorList>
    </citation>
    <scope>NUCLEOTIDE SEQUENCE</scope>
</reference>
<evidence type="ECO:0000313" key="11">
    <source>
        <dbReference type="EMBL" id="CAG9807270.1"/>
    </source>
</evidence>
<keyword evidence="3" id="KW-1003">Cell membrane</keyword>
<evidence type="ECO:0000256" key="2">
    <source>
        <dbReference type="ARBA" id="ARBA00022448"/>
    </source>
</evidence>
<feature type="transmembrane region" description="Helical" evidence="9">
    <location>
        <begin position="51"/>
        <end position="72"/>
    </location>
</feature>
<feature type="transmembrane region" description="Helical" evidence="9">
    <location>
        <begin position="12"/>
        <end position="31"/>
    </location>
</feature>
<feature type="transmembrane region" description="Helical" evidence="9">
    <location>
        <begin position="164"/>
        <end position="184"/>
    </location>
</feature>
<dbReference type="EMBL" id="OU895879">
    <property type="protein sequence ID" value="CAG9807270.1"/>
    <property type="molecule type" value="Genomic_DNA"/>
</dbReference>
<dbReference type="InterPro" id="IPR005829">
    <property type="entry name" value="Sugar_transporter_CS"/>
</dbReference>
<feature type="transmembrane region" description="Helical" evidence="9">
    <location>
        <begin position="407"/>
        <end position="432"/>
    </location>
</feature>